<proteinExistence type="predicted"/>
<organism evidence="1">
    <name type="scientific">viral metagenome</name>
    <dbReference type="NCBI Taxonomy" id="1070528"/>
    <lineage>
        <taxon>unclassified sequences</taxon>
        <taxon>metagenomes</taxon>
        <taxon>organismal metagenomes</taxon>
    </lineage>
</organism>
<dbReference type="AlphaFoldDB" id="A0A6C0ICF2"/>
<protein>
    <submittedName>
        <fullName evidence="1">Uncharacterized protein</fullName>
    </submittedName>
</protein>
<sequence length="190" mass="22484">MMGEKVLERELENCENCGFVLRLCSLNRQLQGLCDTRYRGNIQRIIVLSIRCFYAKLTIMLDLWKYMEKAKMHPDLCRQFYQDIMYNPIATIHDDFELHPHDLRNLDTLKRYAKEMTIVKKRILEFLQSLLDTCKNHPDWPFSHLHATFSSLLTKSYAMMSDPLPNFGLANMNADQLRKTYHLEKSTAFV</sequence>
<accession>A0A6C0ICF2</accession>
<dbReference type="EMBL" id="MN740157">
    <property type="protein sequence ID" value="QHT90714.1"/>
    <property type="molecule type" value="Genomic_DNA"/>
</dbReference>
<evidence type="ECO:0000313" key="1">
    <source>
        <dbReference type="EMBL" id="QHT90714.1"/>
    </source>
</evidence>
<name>A0A6C0ICF2_9ZZZZ</name>
<reference evidence="1" key="1">
    <citation type="journal article" date="2020" name="Nature">
        <title>Giant virus diversity and host interactions through global metagenomics.</title>
        <authorList>
            <person name="Schulz F."/>
            <person name="Roux S."/>
            <person name="Paez-Espino D."/>
            <person name="Jungbluth S."/>
            <person name="Walsh D.A."/>
            <person name="Denef V.J."/>
            <person name="McMahon K.D."/>
            <person name="Konstantinidis K.T."/>
            <person name="Eloe-Fadrosh E.A."/>
            <person name="Kyrpides N.C."/>
            <person name="Woyke T."/>
        </authorList>
    </citation>
    <scope>NUCLEOTIDE SEQUENCE</scope>
    <source>
        <strain evidence="1">GVMAG-M-3300023184-71</strain>
    </source>
</reference>